<dbReference type="Proteomes" id="UP000823660">
    <property type="component" value="Unassembled WGS sequence"/>
</dbReference>
<dbReference type="Pfam" id="PF04883">
    <property type="entry name" value="HK97-gp10_like"/>
    <property type="match status" value="1"/>
</dbReference>
<dbReference type="AlphaFoldDB" id="A0A9D9NBU1"/>
<sequence>MAEIQLEGMEELNRRLDRTTSDILSEADQGLAKAGMKIIADSQLMLRQNGTNNTGLLSNSGKVQKVSGGYDVGFFSESNGYAEYVEYGRRSGRFPPLKMIREWAKKKLRIDDRRLDSAAFLIGRKISRKGTRPQPFFSPSVSKNQKEVLDVISEAINKVTK</sequence>
<reference evidence="1" key="1">
    <citation type="submission" date="2020-10" db="EMBL/GenBank/DDBJ databases">
        <authorList>
            <person name="Gilroy R."/>
        </authorList>
    </citation>
    <scope>NUCLEOTIDE SEQUENCE</scope>
    <source>
        <strain evidence="1">B1-15692</strain>
    </source>
</reference>
<evidence type="ECO:0000313" key="1">
    <source>
        <dbReference type="EMBL" id="MBO8467524.1"/>
    </source>
</evidence>
<protein>
    <submittedName>
        <fullName evidence="1">HK97 gp10 family phage protein</fullName>
    </submittedName>
</protein>
<accession>A0A9D9NBU1</accession>
<evidence type="ECO:0000313" key="2">
    <source>
        <dbReference type="Proteomes" id="UP000823660"/>
    </source>
</evidence>
<dbReference type="InterPro" id="IPR010064">
    <property type="entry name" value="HK97-gp10_tail"/>
</dbReference>
<name>A0A9D9NBU1_9BACT</name>
<organism evidence="1 2">
    <name type="scientific">Candidatus Cryptobacteroides faecipullorum</name>
    <dbReference type="NCBI Taxonomy" id="2840764"/>
    <lineage>
        <taxon>Bacteria</taxon>
        <taxon>Pseudomonadati</taxon>
        <taxon>Bacteroidota</taxon>
        <taxon>Bacteroidia</taxon>
        <taxon>Bacteroidales</taxon>
        <taxon>Candidatus Cryptobacteroides</taxon>
    </lineage>
</organism>
<gene>
    <name evidence="1" type="ORF">IAB99_07150</name>
</gene>
<proteinExistence type="predicted"/>
<dbReference type="EMBL" id="JADIMH010000041">
    <property type="protein sequence ID" value="MBO8467524.1"/>
    <property type="molecule type" value="Genomic_DNA"/>
</dbReference>
<dbReference type="NCBIfam" id="TIGR01725">
    <property type="entry name" value="phge_HK97_gp10"/>
    <property type="match status" value="1"/>
</dbReference>
<reference evidence="1" key="2">
    <citation type="journal article" date="2021" name="PeerJ">
        <title>Extensive microbial diversity within the chicken gut microbiome revealed by metagenomics and culture.</title>
        <authorList>
            <person name="Gilroy R."/>
            <person name="Ravi A."/>
            <person name="Getino M."/>
            <person name="Pursley I."/>
            <person name="Horton D.L."/>
            <person name="Alikhan N.F."/>
            <person name="Baker D."/>
            <person name="Gharbi K."/>
            <person name="Hall N."/>
            <person name="Watson M."/>
            <person name="Adriaenssens E.M."/>
            <person name="Foster-Nyarko E."/>
            <person name="Jarju S."/>
            <person name="Secka A."/>
            <person name="Antonio M."/>
            <person name="Oren A."/>
            <person name="Chaudhuri R.R."/>
            <person name="La Ragione R."/>
            <person name="Hildebrand F."/>
            <person name="Pallen M.J."/>
        </authorList>
    </citation>
    <scope>NUCLEOTIDE SEQUENCE</scope>
    <source>
        <strain evidence="1">B1-15692</strain>
    </source>
</reference>
<comment type="caution">
    <text evidence="1">The sequence shown here is derived from an EMBL/GenBank/DDBJ whole genome shotgun (WGS) entry which is preliminary data.</text>
</comment>